<proteinExistence type="predicted"/>
<sequence length="44" mass="4581">MRIVVGASLFPRPPQRAAQLALGLCVILAALPPLTVIGVILPPH</sequence>
<protein>
    <submittedName>
        <fullName evidence="2">Uncharacterized protein</fullName>
    </submittedName>
</protein>
<evidence type="ECO:0000313" key="2">
    <source>
        <dbReference type="EnsemblPlants" id="OGLUM09G12740.2"/>
    </source>
</evidence>
<reference evidence="2" key="2">
    <citation type="submission" date="2018-05" db="EMBL/GenBank/DDBJ databases">
        <title>OgluRS3 (Oryza glumaepatula Reference Sequence Version 3).</title>
        <authorList>
            <person name="Zhang J."/>
            <person name="Kudrna D."/>
            <person name="Lee S."/>
            <person name="Talag J."/>
            <person name="Welchert J."/>
            <person name="Wing R.A."/>
        </authorList>
    </citation>
    <scope>NUCLEOTIDE SEQUENCE [LARGE SCALE GENOMIC DNA]</scope>
</reference>
<dbReference type="HOGENOM" id="CLU_3225445_0_0_1"/>
<dbReference type="Gramene" id="OGLUM09G12740.2">
    <property type="protein sequence ID" value="OGLUM09G12740.2"/>
    <property type="gene ID" value="OGLUM09G12740"/>
</dbReference>
<evidence type="ECO:0000313" key="3">
    <source>
        <dbReference type="Proteomes" id="UP000026961"/>
    </source>
</evidence>
<dbReference type="EnsemblPlants" id="OGLUM09G12740.2">
    <property type="protein sequence ID" value="OGLUM09G12740.2"/>
    <property type="gene ID" value="OGLUM09G12740"/>
</dbReference>
<name>A0A0E0B3P4_9ORYZ</name>
<accession>A0A0E0B3P4</accession>
<feature type="transmembrane region" description="Helical" evidence="1">
    <location>
        <begin position="20"/>
        <end position="41"/>
    </location>
</feature>
<dbReference type="AlphaFoldDB" id="A0A0E0B3P4"/>
<keyword evidence="1" id="KW-1133">Transmembrane helix</keyword>
<organism evidence="2">
    <name type="scientific">Oryza glumipatula</name>
    <dbReference type="NCBI Taxonomy" id="40148"/>
    <lineage>
        <taxon>Eukaryota</taxon>
        <taxon>Viridiplantae</taxon>
        <taxon>Streptophyta</taxon>
        <taxon>Embryophyta</taxon>
        <taxon>Tracheophyta</taxon>
        <taxon>Spermatophyta</taxon>
        <taxon>Magnoliopsida</taxon>
        <taxon>Liliopsida</taxon>
        <taxon>Poales</taxon>
        <taxon>Poaceae</taxon>
        <taxon>BOP clade</taxon>
        <taxon>Oryzoideae</taxon>
        <taxon>Oryzeae</taxon>
        <taxon>Oryzinae</taxon>
        <taxon>Oryza</taxon>
    </lineage>
</organism>
<reference evidence="2" key="1">
    <citation type="submission" date="2015-04" db="UniProtKB">
        <authorList>
            <consortium name="EnsemblPlants"/>
        </authorList>
    </citation>
    <scope>IDENTIFICATION</scope>
</reference>
<evidence type="ECO:0000256" key="1">
    <source>
        <dbReference type="SAM" id="Phobius"/>
    </source>
</evidence>
<keyword evidence="1" id="KW-0812">Transmembrane</keyword>
<dbReference type="Proteomes" id="UP000026961">
    <property type="component" value="Chromosome 9"/>
</dbReference>
<keyword evidence="3" id="KW-1185">Reference proteome</keyword>
<keyword evidence="1" id="KW-0472">Membrane</keyword>